<dbReference type="AlphaFoldDB" id="A0A2B7XXJ1"/>
<keyword evidence="1" id="KW-0596">Phosphopantetheine</keyword>
<dbReference type="OrthoDB" id="329835at2759"/>
<dbReference type="STRING" id="1447875.A0A2B7XXJ1"/>
<organism evidence="4 5">
    <name type="scientific">Helicocarpus griseus UAMH5409</name>
    <dbReference type="NCBI Taxonomy" id="1447875"/>
    <lineage>
        <taxon>Eukaryota</taxon>
        <taxon>Fungi</taxon>
        <taxon>Dikarya</taxon>
        <taxon>Ascomycota</taxon>
        <taxon>Pezizomycotina</taxon>
        <taxon>Eurotiomycetes</taxon>
        <taxon>Eurotiomycetidae</taxon>
        <taxon>Onygenales</taxon>
        <taxon>Ajellomycetaceae</taxon>
        <taxon>Helicocarpus</taxon>
    </lineage>
</organism>
<proteinExistence type="predicted"/>
<evidence type="ECO:0000256" key="1">
    <source>
        <dbReference type="ARBA" id="ARBA00022450"/>
    </source>
</evidence>
<dbReference type="InterPro" id="IPR013120">
    <property type="entry name" value="FAR_NAD-bd"/>
</dbReference>
<protein>
    <recommendedName>
        <fullName evidence="3">Thioester reductase (TE) domain-containing protein</fullName>
    </recommendedName>
</protein>
<comment type="caution">
    <text evidence="4">The sequence shown here is derived from an EMBL/GenBank/DDBJ whole genome shotgun (WGS) entry which is preliminary data.</text>
</comment>
<evidence type="ECO:0000259" key="3">
    <source>
        <dbReference type="Pfam" id="PF07993"/>
    </source>
</evidence>
<dbReference type="Proteomes" id="UP000223968">
    <property type="component" value="Unassembled WGS sequence"/>
</dbReference>
<dbReference type="InterPro" id="IPR051414">
    <property type="entry name" value="Adenylate-forming_Reductase"/>
</dbReference>
<sequence length="334" mass="37022">MARLPKDAAWSISDYKFASPSSMIVTGATGMICAHFVHHILTTTNCQAHCIGISATDDLDAHRKVMENLPRWGLASSIPNKAYDRLTTHRDHIADSIFQFDSDVSLLKNYEDVYADNVGLHFLIGLARSPVPGNVKAFNQLSTWGVPHLQTRSTTQLLSSGYLTGEEETTNMKRGAESTLGYLECRWVCELLLYEAGRGGLPINIYRSCIVGTNASSHQGLDRTNINRRIVESALQTGLVPDFDSARGCGMSWIELDFLVKRIAFLPSRENSKNAAKVFNLVSDQHIKYDEFACVLGQSYNGEKVRVLQLELWAQAFRASNNYGDARRGSPVAT</sequence>
<gene>
    <name evidence="4" type="ORF">AJ79_03633</name>
</gene>
<reference evidence="4 5" key="1">
    <citation type="submission" date="2017-10" db="EMBL/GenBank/DDBJ databases">
        <title>Comparative genomics in systemic dimorphic fungi from Ajellomycetaceae.</title>
        <authorList>
            <person name="Munoz J.F."/>
            <person name="Mcewen J.G."/>
            <person name="Clay O.K."/>
            <person name="Cuomo C.A."/>
        </authorList>
    </citation>
    <scope>NUCLEOTIDE SEQUENCE [LARGE SCALE GENOMIC DNA]</scope>
    <source>
        <strain evidence="4 5">UAMH5409</strain>
    </source>
</reference>
<dbReference type="PANTHER" id="PTHR43439">
    <property type="entry name" value="PHENYLACETATE-COENZYME A LIGASE"/>
    <property type="match status" value="1"/>
</dbReference>
<feature type="domain" description="Thioester reductase (TE)" evidence="3">
    <location>
        <begin position="94"/>
        <end position="262"/>
    </location>
</feature>
<dbReference type="PANTHER" id="PTHR43439:SF2">
    <property type="entry name" value="ENZYME, PUTATIVE (JCVI)-RELATED"/>
    <property type="match status" value="1"/>
</dbReference>
<keyword evidence="5" id="KW-1185">Reference proteome</keyword>
<dbReference type="InterPro" id="IPR036291">
    <property type="entry name" value="NAD(P)-bd_dom_sf"/>
</dbReference>
<keyword evidence="2" id="KW-0597">Phosphoprotein</keyword>
<evidence type="ECO:0000256" key="2">
    <source>
        <dbReference type="ARBA" id="ARBA00022553"/>
    </source>
</evidence>
<dbReference type="Gene3D" id="3.40.50.720">
    <property type="entry name" value="NAD(P)-binding Rossmann-like Domain"/>
    <property type="match status" value="1"/>
</dbReference>
<dbReference type="Pfam" id="PF07993">
    <property type="entry name" value="NAD_binding_4"/>
    <property type="match status" value="1"/>
</dbReference>
<evidence type="ECO:0000313" key="4">
    <source>
        <dbReference type="EMBL" id="PGH13503.1"/>
    </source>
</evidence>
<dbReference type="SUPFAM" id="SSF51735">
    <property type="entry name" value="NAD(P)-binding Rossmann-fold domains"/>
    <property type="match status" value="1"/>
</dbReference>
<evidence type="ECO:0000313" key="5">
    <source>
        <dbReference type="Proteomes" id="UP000223968"/>
    </source>
</evidence>
<name>A0A2B7XXJ1_9EURO</name>
<accession>A0A2B7XXJ1</accession>
<dbReference type="EMBL" id="PDNB01000045">
    <property type="protein sequence ID" value="PGH13503.1"/>
    <property type="molecule type" value="Genomic_DNA"/>
</dbReference>